<organism evidence="1 2">
    <name type="scientific">Tardiphaga robiniae</name>
    <dbReference type="NCBI Taxonomy" id="943830"/>
    <lineage>
        <taxon>Bacteria</taxon>
        <taxon>Pseudomonadati</taxon>
        <taxon>Pseudomonadota</taxon>
        <taxon>Alphaproteobacteria</taxon>
        <taxon>Hyphomicrobiales</taxon>
        <taxon>Nitrobacteraceae</taxon>
        <taxon>Tardiphaga</taxon>
    </lineage>
</organism>
<accession>A0A7G6TUJ1</accession>
<dbReference type="EMBL" id="CP050292">
    <property type="protein sequence ID" value="QND70423.1"/>
    <property type="molecule type" value="Genomic_DNA"/>
</dbReference>
<protein>
    <submittedName>
        <fullName evidence="1">Uncharacterized protein</fullName>
    </submittedName>
</protein>
<dbReference type="Proteomes" id="UP000515291">
    <property type="component" value="Chromosome"/>
</dbReference>
<dbReference type="RefSeq" id="WP_184515184.1">
    <property type="nucleotide sequence ID" value="NZ_CP050292.1"/>
</dbReference>
<evidence type="ECO:0000313" key="1">
    <source>
        <dbReference type="EMBL" id="QND70423.1"/>
    </source>
</evidence>
<gene>
    <name evidence="1" type="ORF">HB776_03560</name>
</gene>
<dbReference type="KEGG" id="trb:HB776_03560"/>
<proteinExistence type="predicted"/>
<name>A0A7G6TUJ1_9BRAD</name>
<reference evidence="2" key="1">
    <citation type="journal article" date="2020" name="Mol. Plant Microbe">
        <title>Rhizobial microsymbionts of the narrowly endemic Oxytropis species growing in Kamchatka are characterized by significant genetic diversity and possess a set of genes that are associated with T3SS and T6SS secretion systems and can affect the development of symbiosis.</title>
        <authorList>
            <person name="Safronova V."/>
            <person name="Guro P."/>
            <person name="Sazanova A."/>
            <person name="Kuznetsova I."/>
            <person name="Belimov A."/>
            <person name="Yakubov V."/>
            <person name="Chirak E."/>
            <person name="Afonin A."/>
            <person name="Gogolev Y."/>
            <person name="Andronov E."/>
            <person name="Tikhonovich I."/>
        </authorList>
    </citation>
    <scope>NUCLEOTIDE SEQUENCE [LARGE SCALE GENOMIC DNA]</scope>
    <source>
        <strain evidence="2">581</strain>
    </source>
</reference>
<evidence type="ECO:0000313" key="2">
    <source>
        <dbReference type="Proteomes" id="UP000515291"/>
    </source>
</evidence>
<sequence length="99" mass="10986">MDKLIIAALACLPNHRMVDIADKLPPHIPYVDIVVSVEPFYARFYIYPVGLPEDSQQCCGNKASSVLRLTVGNGKFCIRQSQPNMKWQVRGLATPGISL</sequence>
<dbReference type="AlphaFoldDB" id="A0A7G6TUJ1"/>